<feature type="signal peptide" evidence="3">
    <location>
        <begin position="1"/>
        <end position="17"/>
    </location>
</feature>
<feature type="repeat" description="ANK" evidence="2">
    <location>
        <begin position="753"/>
        <end position="785"/>
    </location>
</feature>
<dbReference type="Gene3D" id="3.40.50.300">
    <property type="entry name" value="P-loop containing nucleotide triphosphate hydrolases"/>
    <property type="match status" value="1"/>
</dbReference>
<dbReference type="Proteomes" id="UP001590951">
    <property type="component" value="Unassembled WGS sequence"/>
</dbReference>
<evidence type="ECO:0000313" key="5">
    <source>
        <dbReference type="EMBL" id="KAL2049428.1"/>
    </source>
</evidence>
<feature type="domain" description="Nephrocystin 3-like N-terminal" evidence="4">
    <location>
        <begin position="217"/>
        <end position="384"/>
    </location>
</feature>
<dbReference type="Pfam" id="PF12796">
    <property type="entry name" value="Ank_2"/>
    <property type="match status" value="1"/>
</dbReference>
<dbReference type="Gene3D" id="1.25.40.20">
    <property type="entry name" value="Ankyrin repeat-containing domain"/>
    <property type="match status" value="1"/>
</dbReference>
<reference evidence="5 6" key="1">
    <citation type="submission" date="2024-09" db="EMBL/GenBank/DDBJ databases">
        <title>Rethinking Asexuality: The Enigmatic Case of Functional Sexual Genes in Lepraria (Stereocaulaceae).</title>
        <authorList>
            <person name="Doellman M."/>
            <person name="Sun Y."/>
            <person name="Barcenas-Pena A."/>
            <person name="Lumbsch H.T."/>
            <person name="Grewe F."/>
        </authorList>
    </citation>
    <scope>NUCLEOTIDE SEQUENCE [LARGE SCALE GENOMIC DNA]</scope>
    <source>
        <strain evidence="5 6">Grewe 0041</strain>
    </source>
</reference>
<dbReference type="SUPFAM" id="SSF52540">
    <property type="entry name" value="P-loop containing nucleoside triphosphate hydrolases"/>
    <property type="match status" value="1"/>
</dbReference>
<keyword evidence="6" id="KW-1185">Reference proteome</keyword>
<dbReference type="PROSITE" id="PS50297">
    <property type="entry name" value="ANK_REP_REGION"/>
    <property type="match status" value="1"/>
</dbReference>
<dbReference type="EMBL" id="JBHFEH010000064">
    <property type="protein sequence ID" value="KAL2049428.1"/>
    <property type="molecule type" value="Genomic_DNA"/>
</dbReference>
<evidence type="ECO:0000256" key="3">
    <source>
        <dbReference type="SAM" id="SignalP"/>
    </source>
</evidence>
<dbReference type="PROSITE" id="PS50088">
    <property type="entry name" value="ANK_REPEAT"/>
    <property type="match status" value="1"/>
</dbReference>
<sequence>MAEILGLVASIVAVIQLTNMVTETAKKHMNTVKGAQSVLVPLLGKLRSLGSILTALKDQLEVKDADYGEPLSLQHLREPLKICEDALMSIKARLDNLKVIGGYVVGSLLDKQTTIKVKRLEDLIPILQLALDADNLASTQAIEYHVQSLRLDGAEQTQSLHQDIQAHHKDAIRWKLEAEGLKKASSESQLREKIFNWLALSDPETNYRSACQRQQPGTGQWLLESKDFMEWEAGRNSCLWLHAMAGAGKTILSSTAIRHLISKHTHANVAYFFFDFKDIAKQDVLSLLSSLVAQSCCTMEPLPNALLSLFQRHSVRDPDRPTSPTVWELVQVLMVVIVIREDFYIVIDALDECRQRPLLLEMLETIATLFDDPSSRCRILCTSRAEVDIQRAFTKLRVRLLPVQNQHVDHDVALYVRAVLETDDRLRAHRQGIKDLIIDTLTQGAKGMFRWVQCQVDHIRMLRTAKDIKTALQQLPPDLDQTYDNILLSVRPADHEYLRRALQLLVFSARPLTLDEAAEAVIVEPGMSEIDEDARLQRPEDLLDIGKSLFVQESITGYNQRLLELSHYSVKEYLLSERARHGPAAAFAIDETQAEMANAICCLTYLGLDIFEDLWKDFDSKTWVQDDNQDTGLEEDFLISQQHERLKLYPFLDYAAKACFRHCRLEAVQKVVAPLVRKTLAAERSGQFRNMTYTCVFKPNESWQILYMRVFRYSLISVASRYGLTTIVQDLLDHGVPADYLPPIPSWVEELPAGQPALYRAADFRHEKLCKILIDAGANVNGEHSDDCPLSAAGRAGSSALLQMLLDAGADVRKDARPIAETLLVAWWKYAEGDMRWRDVLEVFRNAGARWLTIGLLAAFSRSTAPLIKRVIELLADEAGLPRGSLTLHDSFHNAVEGIEIDTLNALQWLVQDDYEADGLKGCIEYLLCAIYDSQPHLFKPDPKFRAQRYSVEEVLAENLIRIYFQPVRTVEFEPDWVATGESNILTVRWDNISLLPASARDRVPFTMVSLAEAEGLIVCGDILRALIRDRWVHEYAHFFD</sequence>
<organism evidence="5 6">
    <name type="scientific">Lepraria finkii</name>
    <dbReference type="NCBI Taxonomy" id="1340010"/>
    <lineage>
        <taxon>Eukaryota</taxon>
        <taxon>Fungi</taxon>
        <taxon>Dikarya</taxon>
        <taxon>Ascomycota</taxon>
        <taxon>Pezizomycotina</taxon>
        <taxon>Lecanoromycetes</taxon>
        <taxon>OSLEUM clade</taxon>
        <taxon>Lecanoromycetidae</taxon>
        <taxon>Lecanorales</taxon>
        <taxon>Lecanorineae</taxon>
        <taxon>Stereocaulaceae</taxon>
        <taxon>Lepraria</taxon>
    </lineage>
</organism>
<dbReference type="SMART" id="SM00248">
    <property type="entry name" value="ANK"/>
    <property type="match status" value="3"/>
</dbReference>
<protein>
    <recommendedName>
        <fullName evidence="4">Nephrocystin 3-like N-terminal domain-containing protein</fullName>
    </recommendedName>
</protein>
<keyword evidence="1" id="KW-0677">Repeat</keyword>
<name>A0ABR4AWB1_9LECA</name>
<keyword evidence="2" id="KW-0040">ANK repeat</keyword>
<evidence type="ECO:0000256" key="1">
    <source>
        <dbReference type="ARBA" id="ARBA00022737"/>
    </source>
</evidence>
<gene>
    <name evidence="5" type="ORF">ABVK25_010332</name>
</gene>
<accession>A0ABR4AWB1</accession>
<dbReference type="Pfam" id="PF24883">
    <property type="entry name" value="NPHP3_N"/>
    <property type="match status" value="1"/>
</dbReference>
<feature type="chain" id="PRO_5045833597" description="Nephrocystin 3-like N-terminal domain-containing protein" evidence="3">
    <location>
        <begin position="18"/>
        <end position="1041"/>
    </location>
</feature>
<dbReference type="InterPro" id="IPR027417">
    <property type="entry name" value="P-loop_NTPase"/>
</dbReference>
<dbReference type="InterPro" id="IPR056884">
    <property type="entry name" value="NPHP3-like_N"/>
</dbReference>
<evidence type="ECO:0000313" key="6">
    <source>
        <dbReference type="Proteomes" id="UP001590951"/>
    </source>
</evidence>
<keyword evidence="3" id="KW-0732">Signal</keyword>
<proteinExistence type="predicted"/>
<dbReference type="PANTHER" id="PTHR10039:SF16">
    <property type="entry name" value="GPI INOSITOL-DEACYLASE"/>
    <property type="match status" value="1"/>
</dbReference>
<evidence type="ECO:0000259" key="4">
    <source>
        <dbReference type="Pfam" id="PF24883"/>
    </source>
</evidence>
<dbReference type="InterPro" id="IPR002110">
    <property type="entry name" value="Ankyrin_rpt"/>
</dbReference>
<dbReference type="PANTHER" id="PTHR10039">
    <property type="entry name" value="AMELOGENIN"/>
    <property type="match status" value="1"/>
</dbReference>
<evidence type="ECO:0000256" key="2">
    <source>
        <dbReference type="PROSITE-ProRule" id="PRU00023"/>
    </source>
</evidence>
<dbReference type="SUPFAM" id="SSF48403">
    <property type="entry name" value="Ankyrin repeat"/>
    <property type="match status" value="1"/>
</dbReference>
<comment type="caution">
    <text evidence="5">The sequence shown here is derived from an EMBL/GenBank/DDBJ whole genome shotgun (WGS) entry which is preliminary data.</text>
</comment>
<dbReference type="InterPro" id="IPR036770">
    <property type="entry name" value="Ankyrin_rpt-contain_sf"/>
</dbReference>